<keyword evidence="3" id="KW-1185">Reference proteome</keyword>
<evidence type="ECO:0000313" key="3">
    <source>
        <dbReference type="Proteomes" id="UP000324022"/>
    </source>
</evidence>
<dbReference type="AlphaFoldDB" id="A0A5C3E9B2"/>
<dbReference type="EMBL" id="OOIN01000017">
    <property type="protein sequence ID" value="SPO27273.1"/>
    <property type="molecule type" value="Genomic_DNA"/>
</dbReference>
<organism evidence="2 3">
    <name type="scientific">Ustilago trichophora</name>
    <dbReference type="NCBI Taxonomy" id="86804"/>
    <lineage>
        <taxon>Eukaryota</taxon>
        <taxon>Fungi</taxon>
        <taxon>Dikarya</taxon>
        <taxon>Basidiomycota</taxon>
        <taxon>Ustilaginomycotina</taxon>
        <taxon>Ustilaginomycetes</taxon>
        <taxon>Ustilaginales</taxon>
        <taxon>Ustilaginaceae</taxon>
        <taxon>Ustilago</taxon>
    </lineage>
</organism>
<reference evidence="2 3" key="1">
    <citation type="submission" date="2018-03" db="EMBL/GenBank/DDBJ databases">
        <authorList>
            <person name="Guldener U."/>
        </authorList>
    </citation>
    <scope>NUCLEOTIDE SEQUENCE [LARGE SCALE GENOMIC DNA]</scope>
    <source>
        <strain evidence="2 3">NBRC100155</strain>
    </source>
</reference>
<proteinExistence type="predicted"/>
<dbReference type="Proteomes" id="UP000324022">
    <property type="component" value="Unassembled WGS sequence"/>
</dbReference>
<evidence type="ECO:0000313" key="2">
    <source>
        <dbReference type="EMBL" id="SPO27273.1"/>
    </source>
</evidence>
<sequence>MLFPRAIFAVLTLISSTALVRAANEPHLSKEAQEEYDNHLTPFVAESYGANAPPINERWQMYSHHIAAHPNAEQEAFEFSKTPGNAPVFARYGRGNFNAYAVTKIPSESVLGVKWGFRAPPIGPTGEREYRDIYAFWHATKSRIRRSWFFEAGVSNLGEQAL</sequence>
<feature type="signal peptide" evidence="1">
    <location>
        <begin position="1"/>
        <end position="22"/>
    </location>
</feature>
<gene>
    <name evidence="2" type="ORF">UTRI_10390</name>
</gene>
<feature type="chain" id="PRO_5022920575" evidence="1">
    <location>
        <begin position="23"/>
        <end position="162"/>
    </location>
</feature>
<accession>A0A5C3E9B2</accession>
<name>A0A5C3E9B2_9BASI</name>
<keyword evidence="1" id="KW-0732">Signal</keyword>
<protein>
    <submittedName>
        <fullName evidence="2">Uncharacterized protein</fullName>
    </submittedName>
</protein>
<evidence type="ECO:0000256" key="1">
    <source>
        <dbReference type="SAM" id="SignalP"/>
    </source>
</evidence>